<dbReference type="EMBL" id="JASAOG010000005">
    <property type="protein sequence ID" value="KAK0068560.1"/>
    <property type="molecule type" value="Genomic_DNA"/>
</dbReference>
<reference evidence="1" key="1">
    <citation type="journal article" date="2023" name="PLoS Negl. Trop. Dis.">
        <title>A genome sequence for Biomphalaria pfeifferi, the major vector snail for the human-infecting parasite Schistosoma mansoni.</title>
        <authorList>
            <person name="Bu L."/>
            <person name="Lu L."/>
            <person name="Laidemitt M.R."/>
            <person name="Zhang S.M."/>
            <person name="Mutuku M."/>
            <person name="Mkoji G."/>
            <person name="Steinauer M."/>
            <person name="Loker E.S."/>
        </authorList>
    </citation>
    <scope>NUCLEOTIDE SEQUENCE</scope>
    <source>
        <strain evidence="1">KasaAsao</strain>
    </source>
</reference>
<proteinExistence type="predicted"/>
<keyword evidence="2" id="KW-1185">Reference proteome</keyword>
<reference evidence="1" key="2">
    <citation type="submission" date="2023-04" db="EMBL/GenBank/DDBJ databases">
        <authorList>
            <person name="Bu L."/>
            <person name="Lu L."/>
            <person name="Laidemitt M.R."/>
            <person name="Zhang S.M."/>
            <person name="Mutuku M."/>
            <person name="Mkoji G."/>
            <person name="Steinauer M."/>
            <person name="Loker E.S."/>
        </authorList>
    </citation>
    <scope>NUCLEOTIDE SEQUENCE</scope>
    <source>
        <strain evidence="1">KasaAsao</strain>
        <tissue evidence="1">Whole Snail</tissue>
    </source>
</reference>
<name>A0AAD8C8X8_BIOPF</name>
<sequence length="82" mass="9573">MHRVNWEAINLRKLDVLLRKFHERNILKNEKFIYSVPPLCLCLHFVCASTLSVPPLCLRLHFAGKQQRRRGQNKGGLESCCK</sequence>
<evidence type="ECO:0000313" key="2">
    <source>
        <dbReference type="Proteomes" id="UP001233172"/>
    </source>
</evidence>
<evidence type="ECO:0000313" key="1">
    <source>
        <dbReference type="EMBL" id="KAK0068560.1"/>
    </source>
</evidence>
<comment type="caution">
    <text evidence="1">The sequence shown here is derived from an EMBL/GenBank/DDBJ whole genome shotgun (WGS) entry which is preliminary data.</text>
</comment>
<organism evidence="1 2">
    <name type="scientific">Biomphalaria pfeifferi</name>
    <name type="common">Bloodfluke planorb</name>
    <name type="synonym">Freshwater snail</name>
    <dbReference type="NCBI Taxonomy" id="112525"/>
    <lineage>
        <taxon>Eukaryota</taxon>
        <taxon>Metazoa</taxon>
        <taxon>Spiralia</taxon>
        <taxon>Lophotrochozoa</taxon>
        <taxon>Mollusca</taxon>
        <taxon>Gastropoda</taxon>
        <taxon>Heterobranchia</taxon>
        <taxon>Euthyneura</taxon>
        <taxon>Panpulmonata</taxon>
        <taxon>Hygrophila</taxon>
        <taxon>Lymnaeoidea</taxon>
        <taxon>Planorbidae</taxon>
        <taxon>Biomphalaria</taxon>
    </lineage>
</organism>
<accession>A0AAD8C8X8</accession>
<dbReference type="Proteomes" id="UP001233172">
    <property type="component" value="Unassembled WGS sequence"/>
</dbReference>
<protein>
    <submittedName>
        <fullName evidence="1">Uncharacterized protein</fullName>
    </submittedName>
</protein>
<dbReference type="AlphaFoldDB" id="A0AAD8C8X8"/>
<gene>
    <name evidence="1" type="ORF">Bpfe_002495</name>
</gene>